<gene>
    <name evidence="2" type="ORF">PMG11_05654</name>
</gene>
<keyword evidence="1" id="KW-0560">Oxidoreductase</keyword>
<dbReference type="STRING" id="104259.A0A0F7TJQ3"/>
<dbReference type="PANTHER" id="PTHR35870:SF6">
    <property type="entry name" value="MGS207 PROTEIN"/>
    <property type="match status" value="1"/>
</dbReference>
<name>A0A0F7TJQ3_PENBI</name>
<accession>A0A0F7TJQ3</accession>
<dbReference type="Pfam" id="PF14027">
    <property type="entry name" value="Questin_oxidase"/>
    <property type="match status" value="1"/>
</dbReference>
<evidence type="ECO:0000313" key="2">
    <source>
        <dbReference type="EMBL" id="CEJ56943.1"/>
    </source>
</evidence>
<protein>
    <recommendedName>
        <fullName evidence="4">MGS207 protein</fullName>
    </recommendedName>
</protein>
<dbReference type="PANTHER" id="PTHR35870">
    <property type="entry name" value="PROTEIN, PUTATIVE (AFU_ORTHOLOGUE AFUA_5G03330)-RELATED"/>
    <property type="match status" value="1"/>
</dbReference>
<reference evidence="3" key="1">
    <citation type="journal article" date="2015" name="Genome Announc.">
        <title>Draft genome sequence of the fungus Penicillium brasilianum MG11.</title>
        <authorList>
            <person name="Horn F."/>
            <person name="Linde J."/>
            <person name="Mattern D.J."/>
            <person name="Walther G."/>
            <person name="Guthke R."/>
            <person name="Brakhage A.A."/>
            <person name="Valiante V."/>
        </authorList>
    </citation>
    <scope>NUCLEOTIDE SEQUENCE [LARGE SCALE GENOMIC DNA]</scope>
    <source>
        <strain evidence="3">MG11</strain>
    </source>
</reference>
<dbReference type="OrthoDB" id="10265971at2759"/>
<dbReference type="EMBL" id="CDHK01000005">
    <property type="protein sequence ID" value="CEJ56943.1"/>
    <property type="molecule type" value="Genomic_DNA"/>
</dbReference>
<keyword evidence="3" id="KW-1185">Reference proteome</keyword>
<sequence>MFQVPSFKSFKLFSWGEKQAIDLPPVKALDLENALEKNARTLKHLLKLNHANHAILCNNRKFHNHAPHLLTAAYLQGADADDLTRLYESESKLLELWDDSPAEVTEEDWRDHLGRREYQKAFVDFFEDELVRCGYDWKEVVAEYLFSGEEPVFNSIMADLGHPLIHLAYAYETSSREVAMEALGMAATGYNKIHNYLDDPVLSQTEASYHSTSLFEIIEKVRSDKKFVGIFATPGDHNIEKLFDNHESLLLDHWNAWQIKNPVEQFRESQELAVALLVATHKDSSENWDFFFVHVLTTSHAVRVMLPCIPAKFQISLVRQWWLVTMTAFIAQLRPELNMDMIRDYDLKGRDWAWTAEKAIKGEHSTDSHYAKALRALRECASTWADHDGFYLKAAVKFADEFHGWGGFV</sequence>
<dbReference type="InterPro" id="IPR025337">
    <property type="entry name" value="Questin_oxidase-like"/>
</dbReference>
<proteinExistence type="predicted"/>
<organism evidence="2 3">
    <name type="scientific">Penicillium brasilianum</name>
    <dbReference type="NCBI Taxonomy" id="104259"/>
    <lineage>
        <taxon>Eukaryota</taxon>
        <taxon>Fungi</taxon>
        <taxon>Dikarya</taxon>
        <taxon>Ascomycota</taxon>
        <taxon>Pezizomycotina</taxon>
        <taxon>Eurotiomycetes</taxon>
        <taxon>Eurotiomycetidae</taxon>
        <taxon>Eurotiales</taxon>
        <taxon>Aspergillaceae</taxon>
        <taxon>Penicillium</taxon>
    </lineage>
</organism>
<evidence type="ECO:0000256" key="1">
    <source>
        <dbReference type="ARBA" id="ARBA00023002"/>
    </source>
</evidence>
<evidence type="ECO:0000313" key="3">
    <source>
        <dbReference type="Proteomes" id="UP000042958"/>
    </source>
</evidence>
<dbReference type="GO" id="GO:0016491">
    <property type="term" value="F:oxidoreductase activity"/>
    <property type="evidence" value="ECO:0007669"/>
    <property type="project" value="UniProtKB-KW"/>
</dbReference>
<dbReference type="Proteomes" id="UP000042958">
    <property type="component" value="Unassembled WGS sequence"/>
</dbReference>
<evidence type="ECO:0008006" key="4">
    <source>
        <dbReference type="Google" id="ProtNLM"/>
    </source>
</evidence>
<dbReference type="AlphaFoldDB" id="A0A0F7TJQ3"/>